<keyword evidence="5 8" id="KW-0573">Peptidoglycan synthesis</keyword>
<comment type="subcellular location">
    <subcellularLocation>
        <location evidence="1 8">Cell membrane</location>
        <topology evidence="1 8">Multi-pass membrane protein</topology>
    </subcellularLocation>
</comment>
<evidence type="ECO:0000256" key="1">
    <source>
        <dbReference type="ARBA" id="ARBA00004651"/>
    </source>
</evidence>
<feature type="transmembrane region" description="Helical" evidence="8">
    <location>
        <begin position="196"/>
        <end position="219"/>
    </location>
</feature>
<name>A0A9X3MW35_9ACTN</name>
<keyword evidence="2 8" id="KW-1003">Cell membrane</keyword>
<keyword evidence="6 8" id="KW-1133">Transmembrane helix</keyword>
<feature type="transmembrane region" description="Helical" evidence="8">
    <location>
        <begin position="93"/>
        <end position="119"/>
    </location>
</feature>
<dbReference type="PANTHER" id="PTHR47019:SF1">
    <property type="entry name" value="LIPID II FLIPPASE MURJ"/>
    <property type="match status" value="1"/>
</dbReference>
<comment type="similarity">
    <text evidence="8 9">Belongs to the MurJ/MviN family.</text>
</comment>
<feature type="transmembrane region" description="Helical" evidence="8">
    <location>
        <begin position="321"/>
        <end position="341"/>
    </location>
</feature>
<dbReference type="GO" id="GO:0034204">
    <property type="term" value="P:lipid translocation"/>
    <property type="evidence" value="ECO:0007669"/>
    <property type="project" value="TreeGrafter"/>
</dbReference>
<feature type="transmembrane region" description="Helical" evidence="8">
    <location>
        <begin position="393"/>
        <end position="413"/>
    </location>
</feature>
<evidence type="ECO:0000313" key="11">
    <source>
        <dbReference type="Proteomes" id="UP001149140"/>
    </source>
</evidence>
<feature type="transmembrane region" description="Helical" evidence="8">
    <location>
        <begin position="453"/>
        <end position="478"/>
    </location>
</feature>
<keyword evidence="8 9" id="KW-0813">Transport</keyword>
<dbReference type="AlphaFoldDB" id="A0A9X3MW35"/>
<evidence type="ECO:0000256" key="4">
    <source>
        <dbReference type="ARBA" id="ARBA00022960"/>
    </source>
</evidence>
<evidence type="ECO:0000256" key="6">
    <source>
        <dbReference type="ARBA" id="ARBA00022989"/>
    </source>
</evidence>
<feature type="transmembrane region" description="Helical" evidence="8">
    <location>
        <begin position="139"/>
        <end position="161"/>
    </location>
</feature>
<comment type="function">
    <text evidence="8 9">Involved in peptidoglycan biosynthesis. Transports lipid-linked peptidoglycan precursors from the inner to the outer leaflet of the cytoplasmic membrane.</text>
</comment>
<evidence type="ECO:0000256" key="5">
    <source>
        <dbReference type="ARBA" id="ARBA00022984"/>
    </source>
</evidence>
<proteinExistence type="inferred from homology"/>
<feature type="transmembrane region" description="Helical" evidence="8">
    <location>
        <begin position="361"/>
        <end position="381"/>
    </location>
</feature>
<dbReference type="GO" id="GO:0005886">
    <property type="term" value="C:plasma membrane"/>
    <property type="evidence" value="ECO:0007669"/>
    <property type="project" value="UniProtKB-SubCell"/>
</dbReference>
<dbReference type="GO" id="GO:0009252">
    <property type="term" value="P:peptidoglycan biosynthetic process"/>
    <property type="evidence" value="ECO:0007669"/>
    <property type="project" value="UniProtKB-UniRule"/>
</dbReference>
<dbReference type="CDD" id="cd13123">
    <property type="entry name" value="MATE_MurJ_like"/>
    <property type="match status" value="1"/>
</dbReference>
<dbReference type="PIRSF" id="PIRSF002869">
    <property type="entry name" value="MviN"/>
    <property type="match status" value="1"/>
</dbReference>
<dbReference type="Pfam" id="PF03023">
    <property type="entry name" value="MurJ"/>
    <property type="match status" value="1"/>
</dbReference>
<evidence type="ECO:0000256" key="8">
    <source>
        <dbReference type="HAMAP-Rule" id="MF_02078"/>
    </source>
</evidence>
<feature type="transmembrane region" description="Helical" evidence="8">
    <location>
        <begin position="419"/>
        <end position="441"/>
    </location>
</feature>
<feature type="transmembrane region" description="Helical" evidence="8">
    <location>
        <begin position="281"/>
        <end position="300"/>
    </location>
</feature>
<gene>
    <name evidence="8 10" type="primary">murJ</name>
    <name evidence="10" type="ORF">OM076_24705</name>
</gene>
<evidence type="ECO:0000313" key="10">
    <source>
        <dbReference type="EMBL" id="MDA0163497.1"/>
    </source>
</evidence>
<dbReference type="EMBL" id="JAPDOD010000025">
    <property type="protein sequence ID" value="MDA0163497.1"/>
    <property type="molecule type" value="Genomic_DNA"/>
</dbReference>
<dbReference type="PRINTS" id="PR01806">
    <property type="entry name" value="VIRFACTRMVIN"/>
</dbReference>
<dbReference type="HAMAP" id="MF_02078">
    <property type="entry name" value="MurJ_MviN"/>
    <property type="match status" value="1"/>
</dbReference>
<comment type="caution">
    <text evidence="10">The sequence shown here is derived from an EMBL/GenBank/DDBJ whole genome shotgun (WGS) entry which is preliminary data.</text>
</comment>
<feature type="transmembrane region" description="Helical" evidence="8">
    <location>
        <begin position="173"/>
        <end position="190"/>
    </location>
</feature>
<dbReference type="GO" id="GO:0015648">
    <property type="term" value="F:lipid-linked peptidoglycan transporter activity"/>
    <property type="evidence" value="ECO:0007669"/>
    <property type="project" value="UniProtKB-UniRule"/>
</dbReference>
<dbReference type="PANTHER" id="PTHR47019">
    <property type="entry name" value="LIPID II FLIPPASE MURJ"/>
    <property type="match status" value="1"/>
</dbReference>
<feature type="transmembrane region" description="Helical" evidence="8">
    <location>
        <begin position="240"/>
        <end position="261"/>
    </location>
</feature>
<dbReference type="Proteomes" id="UP001149140">
    <property type="component" value="Unassembled WGS sequence"/>
</dbReference>
<feature type="transmembrane region" description="Helical" evidence="8">
    <location>
        <begin position="490"/>
        <end position="511"/>
    </location>
</feature>
<dbReference type="GO" id="GO:0071555">
    <property type="term" value="P:cell wall organization"/>
    <property type="evidence" value="ECO:0007669"/>
    <property type="project" value="UniProtKB-UniRule"/>
</dbReference>
<comment type="pathway">
    <text evidence="8">Cell wall biogenesis; peptidoglycan biosynthesis.</text>
</comment>
<evidence type="ECO:0000256" key="9">
    <source>
        <dbReference type="PIRNR" id="PIRNR002869"/>
    </source>
</evidence>
<dbReference type="RefSeq" id="WP_270042742.1">
    <property type="nucleotide sequence ID" value="NZ_JAPDOD010000025.1"/>
</dbReference>
<keyword evidence="4 8" id="KW-0133">Cell shape</keyword>
<protein>
    <recommendedName>
        <fullName evidence="8">Probable lipid II flippase MurJ</fullName>
    </recommendedName>
</protein>
<accession>A0A9X3MW35</accession>
<evidence type="ECO:0000256" key="3">
    <source>
        <dbReference type="ARBA" id="ARBA00022692"/>
    </source>
</evidence>
<reference evidence="10" key="1">
    <citation type="submission" date="2022-10" db="EMBL/GenBank/DDBJ databases">
        <title>The WGS of Solirubrobacter ginsenosidimutans DSM 21036.</title>
        <authorList>
            <person name="Jiang Z."/>
        </authorList>
    </citation>
    <scope>NUCLEOTIDE SEQUENCE</scope>
    <source>
        <strain evidence="10">DSM 21036</strain>
    </source>
</reference>
<keyword evidence="7 8" id="KW-0472">Membrane</keyword>
<keyword evidence="8 9" id="KW-0961">Cell wall biogenesis/degradation</keyword>
<dbReference type="InterPro" id="IPR051050">
    <property type="entry name" value="Lipid_II_flippase_MurJ/MviN"/>
</dbReference>
<dbReference type="GO" id="GO:0008360">
    <property type="term" value="P:regulation of cell shape"/>
    <property type="evidence" value="ECO:0007669"/>
    <property type="project" value="UniProtKB-UniRule"/>
</dbReference>
<dbReference type="NCBIfam" id="TIGR01695">
    <property type="entry name" value="murJ_mviN"/>
    <property type="match status" value="1"/>
</dbReference>
<dbReference type="InterPro" id="IPR004268">
    <property type="entry name" value="MurJ"/>
</dbReference>
<evidence type="ECO:0000256" key="2">
    <source>
        <dbReference type="ARBA" id="ARBA00022475"/>
    </source>
</evidence>
<keyword evidence="11" id="KW-1185">Reference proteome</keyword>
<keyword evidence="3 8" id="KW-0812">Transmembrane</keyword>
<organism evidence="10 11">
    <name type="scientific">Solirubrobacter ginsenosidimutans</name>
    <dbReference type="NCBI Taxonomy" id="490573"/>
    <lineage>
        <taxon>Bacteria</taxon>
        <taxon>Bacillati</taxon>
        <taxon>Actinomycetota</taxon>
        <taxon>Thermoleophilia</taxon>
        <taxon>Solirubrobacterales</taxon>
        <taxon>Solirubrobacteraceae</taxon>
        <taxon>Solirubrobacter</taxon>
    </lineage>
</organism>
<sequence>MAKPDVAPRRRTAVNTLIFSVGTGLSRVAGLIREIVAASYFGTSGAASAFTLAFQIPNLIRALVADAALSSAFVPVFSELLEEKKKREAYQLAAALAGLLLVGLTLITIAFILLAPVIIPPFTGDEFTPALEDLCVGLSQVLFPIVILLGLTGLAVGILNVHDHFTIPAIAPLVWNIVIIAGLVGLAPLFEGDNQLYAYALGVVAGTLVQLLMMLPALRRIGFPIGTIRLPRRDDVRVKRVLLLMLPVSVGLGLININLLLNSTIGLLVSPQVPRAVDAAFRIYMLPQGMFSVAVATVLFPQLSRLATRKDYVGMQATIGVGLRQIALLLIPAGAAMLVLSDPMVRLVYQRGEFDAESTRLTAEALFWFSFSLPFSGFVLMLTRGFFALQRPWVPTTLAVGSLAINAIGSYLLSGPMGIGGIVLGTTISNVALVLAEAVMLRRALGGFQTGETLTTIAQVLVGAALLALVAYGVWWAVDDVLGRSLIGQVLSVGLALIAGSAAYAAVVLGLKIPEARQIVELFAGRLRRGS</sequence>
<evidence type="ECO:0000256" key="7">
    <source>
        <dbReference type="ARBA" id="ARBA00023136"/>
    </source>
</evidence>